<dbReference type="Proteomes" id="UP000243978">
    <property type="component" value="Unassembled WGS sequence"/>
</dbReference>
<keyword evidence="4" id="KW-1185">Reference proteome</keyword>
<reference evidence="3 4" key="1">
    <citation type="submission" date="2018-04" db="EMBL/GenBank/DDBJ databases">
        <title>Genomic Encyclopedia of Archaeal and Bacterial Type Strains, Phase II (KMG-II): from individual species to whole genera.</title>
        <authorList>
            <person name="Goeker M."/>
        </authorList>
    </citation>
    <scope>NUCLEOTIDE SEQUENCE [LARGE SCALE GENOMIC DNA]</scope>
    <source>
        <strain evidence="3 4">DSM 100977</strain>
    </source>
</reference>
<dbReference type="PROSITE" id="PS51318">
    <property type="entry name" value="TAT"/>
    <property type="match status" value="1"/>
</dbReference>
<evidence type="ECO:0000259" key="2">
    <source>
        <dbReference type="SMART" id="SM00867"/>
    </source>
</evidence>
<dbReference type="EMBL" id="QBKS01000001">
    <property type="protein sequence ID" value="PTX56792.1"/>
    <property type="molecule type" value="Genomic_DNA"/>
</dbReference>
<evidence type="ECO:0000313" key="4">
    <source>
        <dbReference type="Proteomes" id="UP000243978"/>
    </source>
</evidence>
<proteinExistence type="predicted"/>
<gene>
    <name evidence="3" type="ORF">C8N43_1455</name>
</gene>
<dbReference type="InterPro" id="IPR007372">
    <property type="entry name" value="Lipid/polyisoprenoid-bd_YceI"/>
</dbReference>
<dbReference type="OrthoDB" id="9811006at2"/>
<protein>
    <submittedName>
        <fullName evidence="3">Polyisoprenoid-binding protein YceI</fullName>
    </submittedName>
</protein>
<dbReference type="RefSeq" id="WP_107844950.1">
    <property type="nucleotide sequence ID" value="NZ_QBKS01000001.1"/>
</dbReference>
<organism evidence="3 4">
    <name type="scientific">Litoreibacter ponti</name>
    <dbReference type="NCBI Taxonomy" id="1510457"/>
    <lineage>
        <taxon>Bacteria</taxon>
        <taxon>Pseudomonadati</taxon>
        <taxon>Pseudomonadota</taxon>
        <taxon>Alphaproteobacteria</taxon>
        <taxon>Rhodobacterales</taxon>
        <taxon>Roseobacteraceae</taxon>
        <taxon>Litoreibacter</taxon>
    </lineage>
</organism>
<dbReference type="AlphaFoldDB" id="A0A2T6BL68"/>
<name>A0A2T6BL68_9RHOB</name>
<dbReference type="PANTHER" id="PTHR34406">
    <property type="entry name" value="PROTEIN YCEI"/>
    <property type="match status" value="1"/>
</dbReference>
<dbReference type="InterPro" id="IPR006311">
    <property type="entry name" value="TAT_signal"/>
</dbReference>
<dbReference type="Gene3D" id="2.40.128.110">
    <property type="entry name" value="Lipid/polyisoprenoid-binding, YceI-like"/>
    <property type="match status" value="1"/>
</dbReference>
<feature type="signal peptide" evidence="1">
    <location>
        <begin position="1"/>
        <end position="27"/>
    </location>
</feature>
<dbReference type="SUPFAM" id="SSF101874">
    <property type="entry name" value="YceI-like"/>
    <property type="match status" value="1"/>
</dbReference>
<comment type="caution">
    <text evidence="3">The sequence shown here is derived from an EMBL/GenBank/DDBJ whole genome shotgun (WGS) entry which is preliminary data.</text>
</comment>
<sequence length="200" mass="21070">MPQLTRRALIAGLAVLPVAAHPLAAGAAPMRYALLAAQSEVGFVYTLAGVATKGSMPVKSAKVIIDPEALQRSSIDVVVDVTRARAGMIFATEALKAASVLDARRHPTIRFRSTAVRLGGQGRLSDGAKIDGALTIRGVTKPVTLNAALFRRAGSDPGDLSRLSFRVKGQVRRSDFGANGYADLVRDEIDLDIIARVALA</sequence>
<dbReference type="SMART" id="SM00867">
    <property type="entry name" value="YceI"/>
    <property type="match status" value="1"/>
</dbReference>
<dbReference type="Pfam" id="PF04264">
    <property type="entry name" value="YceI"/>
    <property type="match status" value="1"/>
</dbReference>
<feature type="domain" description="Lipid/polyisoprenoid-binding YceI-like" evidence="2">
    <location>
        <begin position="31"/>
        <end position="198"/>
    </location>
</feature>
<evidence type="ECO:0000313" key="3">
    <source>
        <dbReference type="EMBL" id="PTX56792.1"/>
    </source>
</evidence>
<dbReference type="PANTHER" id="PTHR34406:SF1">
    <property type="entry name" value="PROTEIN YCEI"/>
    <property type="match status" value="1"/>
</dbReference>
<evidence type="ECO:0000256" key="1">
    <source>
        <dbReference type="SAM" id="SignalP"/>
    </source>
</evidence>
<dbReference type="InterPro" id="IPR036761">
    <property type="entry name" value="TTHA0802/YceI-like_sf"/>
</dbReference>
<accession>A0A2T6BL68</accession>
<keyword evidence="1" id="KW-0732">Signal</keyword>
<feature type="chain" id="PRO_5015620131" evidence="1">
    <location>
        <begin position="28"/>
        <end position="200"/>
    </location>
</feature>